<feature type="signal peptide" evidence="1">
    <location>
        <begin position="1"/>
        <end position="21"/>
    </location>
</feature>
<dbReference type="OrthoDB" id="966121at2"/>
<dbReference type="PROSITE" id="PS51257">
    <property type="entry name" value="PROKAR_LIPOPROTEIN"/>
    <property type="match status" value="1"/>
</dbReference>
<evidence type="ECO:0008006" key="4">
    <source>
        <dbReference type="Google" id="ProtNLM"/>
    </source>
</evidence>
<organism evidence="2 3">
    <name type="scientific">Arundinibacter roseus</name>
    <dbReference type="NCBI Taxonomy" id="2070510"/>
    <lineage>
        <taxon>Bacteria</taxon>
        <taxon>Pseudomonadati</taxon>
        <taxon>Bacteroidota</taxon>
        <taxon>Cytophagia</taxon>
        <taxon>Cytophagales</taxon>
        <taxon>Spirosomataceae</taxon>
        <taxon>Arundinibacter</taxon>
    </lineage>
</organism>
<feature type="chain" id="PRO_5020676628" description="DUF4105 domain-containing protein" evidence="1">
    <location>
        <begin position="22"/>
        <end position="468"/>
    </location>
</feature>
<sequence>MKALNAILVVLLTVASLLSCKDLEPRSPVQVGNQANAKEFTVAEAKTWFQGSVVTATKRNARTNANGAWNKEAVWNFAVPRNTAEVGQVVIVPLKYMNDIPAISFGDSKQKKKTPGKEINFSSRLIIWKNKLGGFEYQVHNIMPDENDQKKNGKTLTKEFSGMLTVTDLDGNFIEGFTYKNGKITGKLSPKLKNARVVSNPCGSSQYHEYEVEWWSIACVNGNCYAPTYMYSEVYYICEQSDHGSDGVTPPPTVSSPSYITNNYNTNGQYLYQIDGSGPGINIRTELDCFKMNSSSGSAYKVVVYVDQVRPGTRTIGLSSSDSSPGHVFIGLEMMYGGQKIVRNVGFYPNGIVTPLNPSVSGHVRADTRGYDVKLEIQVSKNQFDGIVDQLIATAENTYNLNNNNCTDYVLDACSSYQISLPQTSGSWWGGGGLNPSDLGEDIRSMSLAPNMTRSTTAGYPTQKQGGC</sequence>
<dbReference type="AlphaFoldDB" id="A0A4R4JV35"/>
<keyword evidence="3" id="KW-1185">Reference proteome</keyword>
<evidence type="ECO:0000313" key="2">
    <source>
        <dbReference type="EMBL" id="TDB58538.1"/>
    </source>
</evidence>
<name>A0A4R4JV35_9BACT</name>
<evidence type="ECO:0000256" key="1">
    <source>
        <dbReference type="SAM" id="SignalP"/>
    </source>
</evidence>
<proteinExistence type="predicted"/>
<dbReference type="RefSeq" id="WP_132122215.1">
    <property type="nucleotide sequence ID" value="NZ_SMJU01000023.1"/>
</dbReference>
<reference evidence="2 3" key="1">
    <citation type="submission" date="2019-02" db="EMBL/GenBank/DDBJ databases">
        <title>Arundinibacter roseus gen. nov., sp. nov., a new member of the family Cytophagaceae.</title>
        <authorList>
            <person name="Szuroczki S."/>
            <person name="Khayer B."/>
            <person name="Sproer C."/>
            <person name="Toumi M."/>
            <person name="Szabo A."/>
            <person name="Felfoldi T."/>
            <person name="Schumann P."/>
            <person name="Toth E."/>
        </authorList>
    </citation>
    <scope>NUCLEOTIDE SEQUENCE [LARGE SCALE GENOMIC DNA]</scope>
    <source>
        <strain evidence="2 3">DMA-k-7a</strain>
    </source>
</reference>
<protein>
    <recommendedName>
        <fullName evidence="4">DUF4105 domain-containing protein</fullName>
    </recommendedName>
</protein>
<keyword evidence="1" id="KW-0732">Signal</keyword>
<gene>
    <name evidence="2" type="ORF">EZE20_23030</name>
</gene>
<accession>A0A4R4JV35</accession>
<dbReference type="Proteomes" id="UP000295706">
    <property type="component" value="Unassembled WGS sequence"/>
</dbReference>
<evidence type="ECO:0000313" key="3">
    <source>
        <dbReference type="Proteomes" id="UP000295706"/>
    </source>
</evidence>
<comment type="caution">
    <text evidence="2">The sequence shown here is derived from an EMBL/GenBank/DDBJ whole genome shotgun (WGS) entry which is preliminary data.</text>
</comment>
<dbReference type="EMBL" id="SMJU01000023">
    <property type="protein sequence ID" value="TDB58538.1"/>
    <property type="molecule type" value="Genomic_DNA"/>
</dbReference>